<evidence type="ECO:0000256" key="3">
    <source>
        <dbReference type="ARBA" id="ARBA00022475"/>
    </source>
</evidence>
<dbReference type="Pfam" id="PF01757">
    <property type="entry name" value="Acyl_transf_3"/>
    <property type="match status" value="1"/>
</dbReference>
<feature type="transmembrane region" description="Helical" evidence="7">
    <location>
        <begin position="273"/>
        <end position="303"/>
    </location>
</feature>
<evidence type="ECO:0000259" key="8">
    <source>
        <dbReference type="Pfam" id="PF01757"/>
    </source>
</evidence>
<dbReference type="RefSeq" id="WP_069775701.1">
    <property type="nucleotide sequence ID" value="NZ_CP017151.1"/>
</dbReference>
<evidence type="ECO:0000256" key="7">
    <source>
        <dbReference type="SAM" id="Phobius"/>
    </source>
</evidence>
<feature type="domain" description="Acyltransferase 3" evidence="8">
    <location>
        <begin position="7"/>
        <end position="318"/>
    </location>
</feature>
<dbReference type="EMBL" id="CP017151">
    <property type="protein sequence ID" value="AOR73905.1"/>
    <property type="molecule type" value="Genomic_DNA"/>
</dbReference>
<evidence type="ECO:0000256" key="6">
    <source>
        <dbReference type="ARBA" id="ARBA00023136"/>
    </source>
</evidence>
<feature type="transmembrane region" description="Helical" evidence="7">
    <location>
        <begin position="158"/>
        <end position="177"/>
    </location>
</feature>
<accession>A0A1D7ZVL2</accession>
<feature type="transmembrane region" description="Helical" evidence="7">
    <location>
        <begin position="244"/>
        <end position="261"/>
    </location>
</feature>
<feature type="transmembrane region" description="Helical" evidence="7">
    <location>
        <begin position="323"/>
        <end position="341"/>
    </location>
</feature>
<keyword evidence="5 7" id="KW-1133">Transmembrane helix</keyword>
<dbReference type="InterPro" id="IPR002656">
    <property type="entry name" value="Acyl_transf_3_dom"/>
</dbReference>
<feature type="transmembrane region" description="Helical" evidence="7">
    <location>
        <begin position="220"/>
        <end position="238"/>
    </location>
</feature>
<feature type="transmembrane region" description="Helical" evidence="7">
    <location>
        <begin position="131"/>
        <end position="151"/>
    </location>
</feature>
<dbReference type="GO" id="GO:0009246">
    <property type="term" value="P:enterobacterial common antigen biosynthetic process"/>
    <property type="evidence" value="ECO:0007669"/>
    <property type="project" value="TreeGrafter"/>
</dbReference>
<evidence type="ECO:0000313" key="9">
    <source>
        <dbReference type="EMBL" id="AOR73905.1"/>
    </source>
</evidence>
<dbReference type="Proteomes" id="UP000094714">
    <property type="component" value="Chromosome"/>
</dbReference>
<keyword evidence="6 7" id="KW-0472">Membrane</keyword>
<evidence type="ECO:0000256" key="2">
    <source>
        <dbReference type="ARBA" id="ARBA00007400"/>
    </source>
</evidence>
<gene>
    <name evidence="9" type="ORF">LACFE_CDS0433</name>
</gene>
<feature type="transmembrane region" description="Helical" evidence="7">
    <location>
        <begin position="7"/>
        <end position="26"/>
    </location>
</feature>
<keyword evidence="4 7" id="KW-0812">Transmembrane</keyword>
<feature type="transmembrane region" description="Helical" evidence="7">
    <location>
        <begin position="189"/>
        <end position="208"/>
    </location>
</feature>
<reference evidence="9 10" key="1">
    <citation type="submission" date="2016-09" db="EMBL/GenBank/DDBJ databases">
        <title>Genome Sequence of the Lactobacillus fermentum strain NCC2970 (CNCM I-5068).</title>
        <authorList>
            <person name="Barretto C."/>
            <person name="Ngom-Bru C."/>
            <person name="Genevaz A."/>
            <person name="Fournier C."/>
            <person name="Moine D."/>
            <person name="Kassam M."/>
            <person name="Iltis A."/>
            <person name="Sagory-Zalkind P."/>
            <person name="Faucherand G."/>
            <person name="Descombes P."/>
            <person name="Duboux S."/>
        </authorList>
    </citation>
    <scope>NUCLEOTIDE SEQUENCE [LARGE SCALE GENOMIC DNA]</scope>
    <source>
        <strain evidence="9 10">NCC2970</strain>
    </source>
</reference>
<name>A0A1D7ZVL2_LIMFE</name>
<dbReference type="PANTHER" id="PTHR40074:SF2">
    <property type="entry name" value="O-ACETYLTRANSFERASE WECH"/>
    <property type="match status" value="1"/>
</dbReference>
<dbReference type="GO" id="GO:0016413">
    <property type="term" value="F:O-acetyltransferase activity"/>
    <property type="evidence" value="ECO:0007669"/>
    <property type="project" value="TreeGrafter"/>
</dbReference>
<evidence type="ECO:0000256" key="1">
    <source>
        <dbReference type="ARBA" id="ARBA00004651"/>
    </source>
</evidence>
<organism evidence="9 10">
    <name type="scientific">Limosilactobacillus fermentum</name>
    <name type="common">Lactobacillus fermentum</name>
    <dbReference type="NCBI Taxonomy" id="1613"/>
    <lineage>
        <taxon>Bacteria</taxon>
        <taxon>Bacillati</taxon>
        <taxon>Bacillota</taxon>
        <taxon>Bacilli</taxon>
        <taxon>Lactobacillales</taxon>
        <taxon>Lactobacillaceae</taxon>
        <taxon>Limosilactobacillus</taxon>
    </lineage>
</organism>
<evidence type="ECO:0000256" key="5">
    <source>
        <dbReference type="ARBA" id="ARBA00022989"/>
    </source>
</evidence>
<comment type="subcellular location">
    <subcellularLocation>
        <location evidence="1">Cell membrane</location>
        <topology evidence="1">Multi-pass membrane protein</topology>
    </subcellularLocation>
</comment>
<feature type="transmembrane region" description="Helical" evidence="7">
    <location>
        <begin position="38"/>
        <end position="59"/>
    </location>
</feature>
<evidence type="ECO:0000313" key="10">
    <source>
        <dbReference type="Proteomes" id="UP000094714"/>
    </source>
</evidence>
<feature type="transmembrane region" description="Helical" evidence="7">
    <location>
        <begin position="80"/>
        <end position="98"/>
    </location>
</feature>
<comment type="similarity">
    <text evidence="2">Belongs to the acyltransferase 3 family.</text>
</comment>
<sequence length="352" mass="41169">MEKKRYLYIDILNCMAIFAVLVQHTAQIAHQGNPNEQITIIGNILQTIFLPAVGIFFMNSGAMLLDYRYRQSTKEFFKKRFLRVVVPFLIWSVFYYWYSYHYYAFPGIFHRNVFSLRDFIQSFVDDKINSLFWFFFSIIQLYLATPVFAVLAKKYKDILAYVVVVGVACGIVVPYIAALKGVNLSSGNINVPLLNSSWITYYVMGYLIKEDYLSDKIQMTIIALGTLNLGIDILNNIFVNKIVYFNNLGTMFYTFGLYILIKRLTNHARSERVTKFFAVLSSASLGIYVLHPLFIQLFDWYLFHVTPKVWDSYFEVLQNPIHIYVYPFVLYLVMAPIVLLIKKFKLMKYILP</sequence>
<dbReference type="PATRIC" id="fig|1613.112.peg.456"/>
<proteinExistence type="inferred from homology"/>
<dbReference type="AlphaFoldDB" id="A0A1D7ZVL2"/>
<keyword evidence="3" id="KW-1003">Cell membrane</keyword>
<dbReference type="PANTHER" id="PTHR40074">
    <property type="entry name" value="O-ACETYLTRANSFERASE WECH"/>
    <property type="match status" value="1"/>
</dbReference>
<dbReference type="GO" id="GO:0005886">
    <property type="term" value="C:plasma membrane"/>
    <property type="evidence" value="ECO:0007669"/>
    <property type="project" value="UniProtKB-SubCell"/>
</dbReference>
<protein>
    <recommendedName>
        <fullName evidence="8">Acyltransferase 3 domain-containing protein</fullName>
    </recommendedName>
</protein>
<evidence type="ECO:0000256" key="4">
    <source>
        <dbReference type="ARBA" id="ARBA00022692"/>
    </source>
</evidence>